<dbReference type="Pfam" id="PF01558">
    <property type="entry name" value="POR"/>
    <property type="match status" value="1"/>
</dbReference>
<dbReference type="SUPFAM" id="SSF53323">
    <property type="entry name" value="Pyruvate-ferredoxin oxidoreductase, PFOR, domain III"/>
    <property type="match status" value="1"/>
</dbReference>
<evidence type="ECO:0000313" key="3">
    <source>
        <dbReference type="EMBL" id="GAI53204.1"/>
    </source>
</evidence>
<dbReference type="InterPro" id="IPR002869">
    <property type="entry name" value="Pyrv_flavodox_OxRed_cen"/>
</dbReference>
<dbReference type="Gene3D" id="3.40.920.10">
    <property type="entry name" value="Pyruvate-ferredoxin oxidoreductase, PFOR, domain III"/>
    <property type="match status" value="1"/>
</dbReference>
<sequence length="113" mass="12249">MEPAEALRNIAYLSPSSLVILNLRRIVPFTVLQGKSKYPGLDEILEKLNKVSSRIIKLDATQLAEEAGNPITANIVMLGAAFGTGQMPVKLETLKLVIQSHFPAKIAPINVKA</sequence>
<gene>
    <name evidence="3" type="ORF">S06H3_63013</name>
</gene>
<keyword evidence="1" id="KW-0560">Oxidoreductase</keyword>
<dbReference type="PANTHER" id="PTHR43854">
    <property type="entry name" value="INDOLEPYRUVATE OXIDOREDUCTASE SUBUNIT IORB"/>
    <property type="match status" value="1"/>
</dbReference>
<reference evidence="3" key="1">
    <citation type="journal article" date="2014" name="Front. Microbiol.">
        <title>High frequency of phylogenetically diverse reductive dehalogenase-homologous genes in deep subseafloor sedimentary metagenomes.</title>
        <authorList>
            <person name="Kawai M."/>
            <person name="Futagami T."/>
            <person name="Toyoda A."/>
            <person name="Takaki Y."/>
            <person name="Nishi S."/>
            <person name="Hori S."/>
            <person name="Arai W."/>
            <person name="Tsubouchi T."/>
            <person name="Morono Y."/>
            <person name="Uchiyama I."/>
            <person name="Ito T."/>
            <person name="Fujiyama A."/>
            <person name="Inagaki F."/>
            <person name="Takami H."/>
        </authorList>
    </citation>
    <scope>NUCLEOTIDE SEQUENCE</scope>
    <source>
        <strain evidence="3">Expedition CK06-06</strain>
    </source>
</reference>
<dbReference type="InterPro" id="IPR052198">
    <property type="entry name" value="IorB_Oxidoreductase"/>
</dbReference>
<name>X1RC89_9ZZZZ</name>
<feature type="non-terminal residue" evidence="3">
    <location>
        <position position="113"/>
    </location>
</feature>
<dbReference type="AlphaFoldDB" id="X1RC89"/>
<evidence type="ECO:0000259" key="2">
    <source>
        <dbReference type="Pfam" id="PF01558"/>
    </source>
</evidence>
<evidence type="ECO:0000256" key="1">
    <source>
        <dbReference type="ARBA" id="ARBA00023002"/>
    </source>
</evidence>
<proteinExistence type="predicted"/>
<accession>X1RC89</accession>
<dbReference type="InterPro" id="IPR019752">
    <property type="entry name" value="Pyrv/ketoisovalerate_OxRed_cat"/>
</dbReference>
<dbReference type="GO" id="GO:0016903">
    <property type="term" value="F:oxidoreductase activity, acting on the aldehyde or oxo group of donors"/>
    <property type="evidence" value="ECO:0007669"/>
    <property type="project" value="InterPro"/>
</dbReference>
<feature type="domain" description="Pyruvate/ketoisovalerate oxidoreductase catalytic" evidence="2">
    <location>
        <begin position="1"/>
        <end position="113"/>
    </location>
</feature>
<protein>
    <recommendedName>
        <fullName evidence="2">Pyruvate/ketoisovalerate oxidoreductase catalytic domain-containing protein</fullName>
    </recommendedName>
</protein>
<organism evidence="3">
    <name type="scientific">marine sediment metagenome</name>
    <dbReference type="NCBI Taxonomy" id="412755"/>
    <lineage>
        <taxon>unclassified sequences</taxon>
        <taxon>metagenomes</taxon>
        <taxon>ecological metagenomes</taxon>
    </lineage>
</organism>
<dbReference type="EMBL" id="BARV01041701">
    <property type="protein sequence ID" value="GAI53204.1"/>
    <property type="molecule type" value="Genomic_DNA"/>
</dbReference>
<dbReference type="PANTHER" id="PTHR43854:SF1">
    <property type="entry name" value="INDOLEPYRUVATE OXIDOREDUCTASE SUBUNIT IORB"/>
    <property type="match status" value="1"/>
</dbReference>
<comment type="caution">
    <text evidence="3">The sequence shown here is derived from an EMBL/GenBank/DDBJ whole genome shotgun (WGS) entry which is preliminary data.</text>
</comment>